<comment type="subcellular location">
    <subcellularLocation>
        <location evidence="1">Cell membrane</location>
        <topology evidence="1">Multi-pass membrane protein</topology>
    </subcellularLocation>
</comment>
<dbReference type="EMBL" id="QJJR01000003">
    <property type="protein sequence ID" value="PXW92001.1"/>
    <property type="molecule type" value="Genomic_DNA"/>
</dbReference>
<keyword evidence="3 6" id="KW-0812">Transmembrane</keyword>
<evidence type="ECO:0000313" key="7">
    <source>
        <dbReference type="EMBL" id="PXW92001.1"/>
    </source>
</evidence>
<keyword evidence="2" id="KW-1003">Cell membrane</keyword>
<feature type="transmembrane region" description="Helical" evidence="6">
    <location>
        <begin position="162"/>
        <end position="181"/>
    </location>
</feature>
<feature type="transmembrane region" description="Helical" evidence="6">
    <location>
        <begin position="28"/>
        <end position="51"/>
    </location>
</feature>
<feature type="transmembrane region" description="Helical" evidence="6">
    <location>
        <begin position="344"/>
        <end position="364"/>
    </location>
</feature>
<dbReference type="PANTHER" id="PTHR30250:SF11">
    <property type="entry name" value="O-ANTIGEN TRANSPORTER-RELATED"/>
    <property type="match status" value="1"/>
</dbReference>
<dbReference type="PANTHER" id="PTHR30250">
    <property type="entry name" value="PST FAMILY PREDICTED COLANIC ACID TRANSPORTER"/>
    <property type="match status" value="1"/>
</dbReference>
<accession>A0A2V3WT62</accession>
<reference evidence="7 8" key="1">
    <citation type="submission" date="2018-05" db="EMBL/GenBank/DDBJ databases">
        <title>Genomic Encyclopedia of Type Strains, Phase IV (KMG-IV): sequencing the most valuable type-strain genomes for metagenomic binning, comparative biology and taxonomic classification.</title>
        <authorList>
            <person name="Goeker M."/>
        </authorList>
    </citation>
    <scope>NUCLEOTIDE SEQUENCE [LARGE SCALE GENOMIC DNA]</scope>
    <source>
        <strain evidence="7 8">DSM 22440</strain>
    </source>
</reference>
<dbReference type="Pfam" id="PF01943">
    <property type="entry name" value="Polysacc_synt"/>
    <property type="match status" value="1"/>
</dbReference>
<dbReference type="Proteomes" id="UP000247922">
    <property type="component" value="Unassembled WGS sequence"/>
</dbReference>
<evidence type="ECO:0000256" key="3">
    <source>
        <dbReference type="ARBA" id="ARBA00022692"/>
    </source>
</evidence>
<feature type="transmembrane region" description="Helical" evidence="6">
    <location>
        <begin position="132"/>
        <end position="156"/>
    </location>
</feature>
<feature type="transmembrane region" description="Helical" evidence="6">
    <location>
        <begin position="98"/>
        <end position="120"/>
    </location>
</feature>
<keyword evidence="4 6" id="KW-1133">Transmembrane helix</keyword>
<feature type="transmembrane region" description="Helical" evidence="6">
    <location>
        <begin position="193"/>
        <end position="217"/>
    </location>
</feature>
<name>A0A2V3WT62_9BACI</name>
<evidence type="ECO:0000256" key="1">
    <source>
        <dbReference type="ARBA" id="ARBA00004651"/>
    </source>
</evidence>
<proteinExistence type="predicted"/>
<dbReference type="InterPro" id="IPR002797">
    <property type="entry name" value="Polysacc_synth"/>
</dbReference>
<feature type="transmembrane region" description="Helical" evidence="6">
    <location>
        <begin position="71"/>
        <end position="92"/>
    </location>
</feature>
<evidence type="ECO:0000313" key="8">
    <source>
        <dbReference type="Proteomes" id="UP000247922"/>
    </source>
</evidence>
<dbReference type="GO" id="GO:0005886">
    <property type="term" value="C:plasma membrane"/>
    <property type="evidence" value="ECO:0007669"/>
    <property type="project" value="UniProtKB-SubCell"/>
</dbReference>
<keyword evidence="5 6" id="KW-0472">Membrane</keyword>
<evidence type="ECO:0000256" key="5">
    <source>
        <dbReference type="ARBA" id="ARBA00023136"/>
    </source>
</evidence>
<evidence type="ECO:0000256" key="2">
    <source>
        <dbReference type="ARBA" id="ARBA00022475"/>
    </source>
</evidence>
<organism evidence="7 8">
    <name type="scientific">Streptohalobacillus salinus</name>
    <dbReference type="NCBI Taxonomy" id="621096"/>
    <lineage>
        <taxon>Bacteria</taxon>
        <taxon>Bacillati</taxon>
        <taxon>Bacillota</taxon>
        <taxon>Bacilli</taxon>
        <taxon>Bacillales</taxon>
        <taxon>Bacillaceae</taxon>
        <taxon>Streptohalobacillus</taxon>
    </lineage>
</organism>
<dbReference type="CDD" id="cd13128">
    <property type="entry name" value="MATE_Wzx_like"/>
    <property type="match status" value="1"/>
</dbReference>
<feature type="transmembrane region" description="Helical" evidence="6">
    <location>
        <begin position="313"/>
        <end position="332"/>
    </location>
</feature>
<keyword evidence="8" id="KW-1185">Reference proteome</keyword>
<sequence>MTSVINSAIPFFLLPVLTRYLSPVDYGIVSMFGMLVSFIAPFTGLSVHGAIARMYYEKDTVDIKEYITNSIYILISSTLLVAVIFFMFSSAIANVSSVPIQVLWMVIVVSFAQFITKIVLTLWQVQVKSIQYGVYQISQTALNMLLSIVLVVFVDLTWSGRVYAQVVSLMIFVLISFFILIKNNWLKFSYNKTYIKHALGFGVPLIPHALGGVLMTMTDRIFITNMVGIETTGVYTVGYQIGMIINLLATSFNQAYVPWLYSKLKENIMATKKRVVKFTYLYFIIILLMSVVLSLIAPSFLSFFVGREFGNSSIYVTWIALGYAFNGMYFMIGSYIFYAEKTSYLAWVTFTAAVLNIGLNYVLISKYGAIGAAMATTLIYFIKFILTWILSSKAYKMPWNILKDLKK</sequence>
<dbReference type="AlphaFoldDB" id="A0A2V3WT62"/>
<feature type="transmembrane region" description="Helical" evidence="6">
    <location>
        <begin position="370"/>
        <end position="390"/>
    </location>
</feature>
<feature type="transmembrane region" description="Helical" evidence="6">
    <location>
        <begin position="237"/>
        <end position="259"/>
    </location>
</feature>
<protein>
    <submittedName>
        <fullName evidence="7">O-antigen/teichoic acid export membrane protein</fullName>
    </submittedName>
</protein>
<evidence type="ECO:0000256" key="4">
    <source>
        <dbReference type="ARBA" id="ARBA00022989"/>
    </source>
</evidence>
<comment type="caution">
    <text evidence="7">The sequence shown here is derived from an EMBL/GenBank/DDBJ whole genome shotgun (WGS) entry which is preliminary data.</text>
</comment>
<dbReference type="InterPro" id="IPR050833">
    <property type="entry name" value="Poly_Biosynth_Transport"/>
</dbReference>
<gene>
    <name evidence="7" type="ORF">DES38_10316</name>
</gene>
<feature type="transmembrane region" description="Helical" evidence="6">
    <location>
        <begin position="280"/>
        <end position="301"/>
    </location>
</feature>
<evidence type="ECO:0000256" key="6">
    <source>
        <dbReference type="SAM" id="Phobius"/>
    </source>
</evidence>